<dbReference type="AlphaFoldDB" id="A0A8T3E1Z1"/>
<name>A0A8T3E1Z1_9TELE</name>
<evidence type="ECO:0000256" key="5">
    <source>
        <dbReference type="ARBA" id="ARBA00022840"/>
    </source>
</evidence>
<proteinExistence type="predicted"/>
<evidence type="ECO:0000313" key="8">
    <source>
        <dbReference type="Proteomes" id="UP000829720"/>
    </source>
</evidence>
<accession>A0A8T3E1Z1</accession>
<organism evidence="7 8">
    <name type="scientific">Albula goreensis</name>
    <dbReference type="NCBI Taxonomy" id="1534307"/>
    <lineage>
        <taxon>Eukaryota</taxon>
        <taxon>Metazoa</taxon>
        <taxon>Chordata</taxon>
        <taxon>Craniata</taxon>
        <taxon>Vertebrata</taxon>
        <taxon>Euteleostomi</taxon>
        <taxon>Actinopterygii</taxon>
        <taxon>Neopterygii</taxon>
        <taxon>Teleostei</taxon>
        <taxon>Albuliformes</taxon>
        <taxon>Albulidae</taxon>
        <taxon>Albula</taxon>
    </lineage>
</organism>
<dbReference type="Gene3D" id="3.30.200.20">
    <property type="entry name" value="Phosphorylase Kinase, domain 1"/>
    <property type="match status" value="1"/>
</dbReference>
<protein>
    <submittedName>
        <fullName evidence="7">Uncharacterized protein</fullName>
    </submittedName>
</protein>
<evidence type="ECO:0000256" key="1">
    <source>
        <dbReference type="ARBA" id="ARBA00022527"/>
    </source>
</evidence>
<evidence type="ECO:0000256" key="3">
    <source>
        <dbReference type="ARBA" id="ARBA00022741"/>
    </source>
</evidence>
<dbReference type="InterPro" id="IPR011009">
    <property type="entry name" value="Kinase-like_dom_sf"/>
</dbReference>
<dbReference type="SUPFAM" id="SSF56112">
    <property type="entry name" value="Protein kinase-like (PK-like)"/>
    <property type="match status" value="1"/>
</dbReference>
<evidence type="ECO:0000256" key="4">
    <source>
        <dbReference type="ARBA" id="ARBA00022777"/>
    </source>
</evidence>
<evidence type="ECO:0000256" key="2">
    <source>
        <dbReference type="ARBA" id="ARBA00022679"/>
    </source>
</evidence>
<dbReference type="OrthoDB" id="3205605at2759"/>
<keyword evidence="5" id="KW-0067">ATP-binding</keyword>
<feature type="region of interest" description="Disordered" evidence="6">
    <location>
        <begin position="1"/>
        <end position="20"/>
    </location>
</feature>
<dbReference type="EMBL" id="JAERUA010000002">
    <property type="protein sequence ID" value="KAI1903252.1"/>
    <property type="molecule type" value="Genomic_DNA"/>
</dbReference>
<dbReference type="GO" id="GO:0004674">
    <property type="term" value="F:protein serine/threonine kinase activity"/>
    <property type="evidence" value="ECO:0007669"/>
    <property type="project" value="UniProtKB-KW"/>
</dbReference>
<keyword evidence="3" id="KW-0547">Nucleotide-binding</keyword>
<reference evidence="7" key="1">
    <citation type="submission" date="2021-01" db="EMBL/GenBank/DDBJ databases">
        <authorList>
            <person name="Zahm M."/>
            <person name="Roques C."/>
            <person name="Cabau C."/>
            <person name="Klopp C."/>
            <person name="Donnadieu C."/>
            <person name="Jouanno E."/>
            <person name="Lampietro C."/>
            <person name="Louis A."/>
            <person name="Herpin A."/>
            <person name="Echchiki A."/>
            <person name="Berthelot C."/>
            <person name="Parey E."/>
            <person name="Roest-Crollius H."/>
            <person name="Braasch I."/>
            <person name="Postlethwait J."/>
            <person name="Bobe J."/>
            <person name="Montfort J."/>
            <person name="Bouchez O."/>
            <person name="Begum T."/>
            <person name="Mejri S."/>
            <person name="Adams A."/>
            <person name="Chen W.-J."/>
            <person name="Guiguen Y."/>
        </authorList>
    </citation>
    <scope>NUCLEOTIDE SEQUENCE</scope>
    <source>
        <tissue evidence="7">Blood</tissue>
    </source>
</reference>
<evidence type="ECO:0000256" key="6">
    <source>
        <dbReference type="SAM" id="MobiDB-lite"/>
    </source>
</evidence>
<dbReference type="PANTHER" id="PTHR24355:SF1">
    <property type="entry name" value="RIBOSOMAL PROTEIN S6 KINASE-RELATED PROTEIN"/>
    <property type="match status" value="1"/>
</dbReference>
<comment type="caution">
    <text evidence="7">The sequence shown here is derived from an EMBL/GenBank/DDBJ whole genome shotgun (WGS) entry which is preliminary data.</text>
</comment>
<keyword evidence="1" id="KW-0723">Serine/threonine-protein kinase</keyword>
<gene>
    <name evidence="7" type="ORF">AGOR_G00025300</name>
</gene>
<dbReference type="Proteomes" id="UP000829720">
    <property type="component" value="Unassembled WGS sequence"/>
</dbReference>
<dbReference type="PANTHER" id="PTHR24355">
    <property type="entry name" value="G PROTEIN-COUPLED RECEPTOR KINASE/RIBOSOMAL PROTEIN S6 KINASE"/>
    <property type="match status" value="1"/>
</dbReference>
<evidence type="ECO:0000313" key="7">
    <source>
        <dbReference type="EMBL" id="KAI1903252.1"/>
    </source>
</evidence>
<sequence>MGADVSKSKKQPPSEDDRCRSGWRGFLSSVGISVSSGLCHLNPLRLGTRRMIRDKGTALPDDHPFQPMPGPDKLRMEWSLPGFISLFLPEFPHRNVPGHEHFQLLGYIAKGSYGPILKVKDRSKEKTYAVKVIPKSEVLRQGVLEQSKEEVIIQCVTTAAQETCTPTG</sequence>
<keyword evidence="4" id="KW-0418">Kinase</keyword>
<dbReference type="GO" id="GO:0005524">
    <property type="term" value="F:ATP binding"/>
    <property type="evidence" value="ECO:0007669"/>
    <property type="project" value="UniProtKB-KW"/>
</dbReference>
<keyword evidence="2" id="KW-0808">Transferase</keyword>
<keyword evidence="8" id="KW-1185">Reference proteome</keyword>